<proteinExistence type="predicted"/>
<organism evidence="1 2">
    <name type="scientific">Takifugu bimaculatus</name>
    <dbReference type="NCBI Taxonomy" id="433685"/>
    <lineage>
        <taxon>Eukaryota</taxon>
        <taxon>Metazoa</taxon>
        <taxon>Chordata</taxon>
        <taxon>Craniata</taxon>
        <taxon>Vertebrata</taxon>
        <taxon>Euteleostomi</taxon>
        <taxon>Actinopterygii</taxon>
        <taxon>Neopterygii</taxon>
        <taxon>Teleostei</taxon>
        <taxon>Neoteleostei</taxon>
        <taxon>Acanthomorphata</taxon>
        <taxon>Eupercaria</taxon>
        <taxon>Tetraodontiformes</taxon>
        <taxon>Tetradontoidea</taxon>
        <taxon>Tetraodontidae</taxon>
        <taxon>Takifugu</taxon>
    </lineage>
</organism>
<sequence>MTVHVQTTQVPHGGAVPSTQTAEIKLTICSLTPFFRILMILSGYIYGGTKVRPHHTPTSGLSFEIPAITPIRSYRDSPAMNLPYVPDQRAQQAQYRVPCVSMSTDLNRC</sequence>
<evidence type="ECO:0000313" key="1">
    <source>
        <dbReference type="EMBL" id="TNM96140.1"/>
    </source>
</evidence>
<comment type="caution">
    <text evidence="1">The sequence shown here is derived from an EMBL/GenBank/DDBJ whole genome shotgun (WGS) entry which is preliminary data.</text>
</comment>
<keyword evidence="2" id="KW-1185">Reference proteome</keyword>
<protein>
    <submittedName>
        <fullName evidence="1">Uncharacterized protein</fullName>
    </submittedName>
</protein>
<dbReference type="EMBL" id="SWLE01000009">
    <property type="protein sequence ID" value="TNM96140.1"/>
    <property type="molecule type" value="Genomic_DNA"/>
</dbReference>
<gene>
    <name evidence="1" type="ORF">fugu_015801</name>
</gene>
<dbReference type="AlphaFoldDB" id="A0A4Z2BXM2"/>
<reference evidence="1 2" key="1">
    <citation type="submission" date="2019-04" db="EMBL/GenBank/DDBJ databases">
        <title>The sequence and de novo assembly of Takifugu bimaculatus genome using PacBio and Hi-C technologies.</title>
        <authorList>
            <person name="Xu P."/>
            <person name="Liu B."/>
            <person name="Zhou Z."/>
        </authorList>
    </citation>
    <scope>NUCLEOTIDE SEQUENCE [LARGE SCALE GENOMIC DNA]</scope>
    <source>
        <strain evidence="1">TB-2018</strain>
        <tissue evidence="1">Muscle</tissue>
    </source>
</reference>
<name>A0A4Z2BXM2_9TELE</name>
<accession>A0A4Z2BXM2</accession>
<dbReference type="Proteomes" id="UP000516260">
    <property type="component" value="Chromosome 17"/>
</dbReference>
<evidence type="ECO:0000313" key="2">
    <source>
        <dbReference type="Proteomes" id="UP000516260"/>
    </source>
</evidence>